<protein>
    <submittedName>
        <fullName evidence="1">Uncharacterized protein</fullName>
    </submittedName>
</protein>
<proteinExistence type="predicted"/>
<sequence length="67" mass="7584">MMMGEFLCRTGPGPREEHAVWSDWPSLVTRFGEFLQQEEMTKRYSAEHQSAREKLAALDGTMACGCS</sequence>
<organism evidence="1 2">
    <name type="scientific">Brevibacillus agri</name>
    <dbReference type="NCBI Taxonomy" id="51101"/>
    <lineage>
        <taxon>Bacteria</taxon>
        <taxon>Bacillati</taxon>
        <taxon>Bacillota</taxon>
        <taxon>Bacilli</taxon>
        <taxon>Bacillales</taxon>
        <taxon>Paenibacillaceae</taxon>
        <taxon>Brevibacillus</taxon>
    </lineage>
</organism>
<evidence type="ECO:0000313" key="2">
    <source>
        <dbReference type="Proteomes" id="UP000317180"/>
    </source>
</evidence>
<name>A0ABQ0SMV2_9BACL</name>
<dbReference type="EMBL" id="BJOD01000011">
    <property type="protein sequence ID" value="GED25163.1"/>
    <property type="molecule type" value="Genomic_DNA"/>
</dbReference>
<reference evidence="1 2" key="1">
    <citation type="submission" date="2019-06" db="EMBL/GenBank/DDBJ databases">
        <title>Whole genome shotgun sequence of Brevibacillus agri NBRC 15538.</title>
        <authorList>
            <person name="Hosoyama A."/>
            <person name="Uohara A."/>
            <person name="Ohji S."/>
            <person name="Ichikawa N."/>
        </authorList>
    </citation>
    <scope>NUCLEOTIDE SEQUENCE [LARGE SCALE GENOMIC DNA]</scope>
    <source>
        <strain evidence="1 2">NBRC 15538</strain>
    </source>
</reference>
<evidence type="ECO:0000313" key="1">
    <source>
        <dbReference type="EMBL" id="GED25163.1"/>
    </source>
</evidence>
<keyword evidence="2" id="KW-1185">Reference proteome</keyword>
<dbReference type="RefSeq" id="WP_242507478.1">
    <property type="nucleotide sequence ID" value="NZ_BJOD01000011.1"/>
</dbReference>
<dbReference type="Proteomes" id="UP000317180">
    <property type="component" value="Unassembled WGS sequence"/>
</dbReference>
<gene>
    <name evidence="1" type="ORF">BAG01nite_12650</name>
</gene>
<dbReference type="GeneID" id="82810835"/>
<comment type="caution">
    <text evidence="1">The sequence shown here is derived from an EMBL/GenBank/DDBJ whole genome shotgun (WGS) entry which is preliminary data.</text>
</comment>
<accession>A0ABQ0SMV2</accession>